<evidence type="ECO:0000256" key="14">
    <source>
        <dbReference type="SAM" id="MobiDB-lite"/>
    </source>
</evidence>
<dbReference type="STRING" id="3827.A0A1S2YCB5"/>
<reference evidence="15" key="1">
    <citation type="journal article" date="2013" name="Nat. Biotechnol.">
        <title>Draft genome sequence of chickpea (Cicer arietinum) provides a resource for trait improvement.</title>
        <authorList>
            <person name="Varshney R.K."/>
            <person name="Song C."/>
            <person name="Saxena R.K."/>
            <person name="Azam S."/>
            <person name="Yu S."/>
            <person name="Sharpe A.G."/>
            <person name="Cannon S."/>
            <person name="Baek J."/>
            <person name="Rosen B.D."/>
            <person name="Tar'an B."/>
            <person name="Millan T."/>
            <person name="Zhang X."/>
            <person name="Ramsay L.D."/>
            <person name="Iwata A."/>
            <person name="Wang Y."/>
            <person name="Nelson W."/>
            <person name="Farmer A.D."/>
            <person name="Gaur P.M."/>
            <person name="Soderlund C."/>
            <person name="Penmetsa R.V."/>
            <person name="Xu C."/>
            <person name="Bharti A.K."/>
            <person name="He W."/>
            <person name="Winter P."/>
            <person name="Zhao S."/>
            <person name="Hane J.K."/>
            <person name="Carrasquilla-Garcia N."/>
            <person name="Condie J.A."/>
            <person name="Upadhyaya H.D."/>
            <person name="Luo M.C."/>
            <person name="Thudi M."/>
            <person name="Gowda C.L."/>
            <person name="Singh N.P."/>
            <person name="Lichtenzveig J."/>
            <person name="Gali K.K."/>
            <person name="Rubio J."/>
            <person name="Nadarajan N."/>
            <person name="Dolezel J."/>
            <person name="Bansal K.C."/>
            <person name="Xu X."/>
            <person name="Edwards D."/>
            <person name="Zhang G."/>
            <person name="Kahl G."/>
            <person name="Gil J."/>
            <person name="Singh K.B."/>
            <person name="Datta S.K."/>
            <person name="Jackson S.A."/>
            <person name="Wang J."/>
            <person name="Cook D.R."/>
        </authorList>
    </citation>
    <scope>NUCLEOTIDE SEQUENCE [LARGE SCALE GENOMIC DNA]</scope>
    <source>
        <strain evidence="15">cv. CDC Frontier</strain>
    </source>
</reference>
<keyword evidence="4" id="KW-0328">Glycosyltransferase</keyword>
<keyword evidence="5" id="KW-0808">Transferase</keyword>
<keyword evidence="15" id="KW-1185">Reference proteome</keyword>
<evidence type="ECO:0000256" key="5">
    <source>
        <dbReference type="ARBA" id="ARBA00022679"/>
    </source>
</evidence>
<protein>
    <recommendedName>
        <fullName evidence="13">O-fucosyltransferase family protein</fullName>
    </recommendedName>
</protein>
<evidence type="ECO:0000256" key="8">
    <source>
        <dbReference type="ARBA" id="ARBA00022989"/>
    </source>
</evidence>
<evidence type="ECO:0000313" key="16">
    <source>
        <dbReference type="RefSeq" id="XP_004502749.1"/>
    </source>
</evidence>
<comment type="subcellular location">
    <subcellularLocation>
        <location evidence="1">Membrane</location>
        <topology evidence="1">Single-pass type II membrane protein</topology>
    </subcellularLocation>
</comment>
<evidence type="ECO:0000256" key="9">
    <source>
        <dbReference type="ARBA" id="ARBA00023136"/>
    </source>
</evidence>
<dbReference type="GO" id="GO:0016757">
    <property type="term" value="F:glycosyltransferase activity"/>
    <property type="evidence" value="ECO:0007669"/>
    <property type="project" value="UniProtKB-KW"/>
</dbReference>
<dbReference type="KEGG" id="cam:101510938"/>
<comment type="similarity">
    <text evidence="3">Belongs to the glycosyltransferase GT106 family.</text>
</comment>
<evidence type="ECO:0000256" key="7">
    <source>
        <dbReference type="ARBA" id="ARBA00022968"/>
    </source>
</evidence>
<gene>
    <name evidence="16" type="primary">LOC101510938</name>
</gene>
<keyword evidence="8" id="KW-1133">Transmembrane helix</keyword>
<dbReference type="GO" id="GO:0016020">
    <property type="term" value="C:membrane"/>
    <property type="evidence" value="ECO:0007669"/>
    <property type="project" value="UniProtKB-SubCell"/>
</dbReference>
<keyword evidence="12" id="KW-0119">Carbohydrate metabolism</keyword>
<feature type="region of interest" description="Disordered" evidence="14">
    <location>
        <begin position="390"/>
        <end position="430"/>
    </location>
</feature>
<evidence type="ECO:0000256" key="2">
    <source>
        <dbReference type="ARBA" id="ARBA00004881"/>
    </source>
</evidence>
<evidence type="ECO:0000256" key="6">
    <source>
        <dbReference type="ARBA" id="ARBA00022692"/>
    </source>
</evidence>
<feature type="compositionally biased region" description="Pro residues" evidence="14">
    <location>
        <begin position="419"/>
        <end position="429"/>
    </location>
</feature>
<dbReference type="AlphaFoldDB" id="A0A1S2YCB5"/>
<reference evidence="16" key="2">
    <citation type="submission" date="2025-08" db="UniProtKB">
        <authorList>
            <consortium name="RefSeq"/>
        </authorList>
    </citation>
    <scope>IDENTIFICATION</scope>
    <source>
        <tissue evidence="16">Etiolated seedlings</tissue>
    </source>
</reference>
<dbReference type="eggNOG" id="ENOG502QQP9">
    <property type="taxonomic scope" value="Eukaryota"/>
</dbReference>
<name>A0A1S2YCB5_CICAR</name>
<evidence type="ECO:0000256" key="12">
    <source>
        <dbReference type="ARBA" id="ARBA00023277"/>
    </source>
</evidence>
<dbReference type="GO" id="GO:0009507">
    <property type="term" value="C:chloroplast"/>
    <property type="evidence" value="ECO:0007669"/>
    <property type="project" value="TreeGrafter"/>
</dbReference>
<sequence length="664" mass="74915">MAFVAKIKWVVLSVISLSVASIIIHLSLAKLWTVNIVPYRAIGSLPEDFSSVLGGQGVKNKKLWGSIKSLEALQPSSHARSNYTVPKEQSNVFIYAKIFGGFSKIRSSICDLVAISRLLNATLVIPDIQESIRSKGISSKFKSFSYLYNEDQFITYLNHDDVIIAKTLPASLLARRKRNEFPTFRPKSSASPNFYIKEILPKLKKSKVIGLIIANGGALQSVLPPSMAEIQRLRCRVAFHALQFRPEILMLGRRIVNKLRSLGQPFLAYHPGLLRETLAYNGCAELFQDVHTELIQHRRAQMIKDKILNEDLNVNSHLRRDKGLCPLMPEEVGILLRVMGYPSKTIIYLAGSETFGGQRLLIPLRSMFINTLDRTSLCSEKELSDLVGSETPLPQNIFRPPPAKSDEELKQEWKRAGPRPRPLPPPPDRPIYQHEKEGWYGWITETPTEPDPSPMDLRMKAHRLLWDALDYIVSLEADAFFPGFNNDGSGWPDFSSLVMGHRLYASASVRTYRPDRKAVVELFNMTRENLYHPKHNWTVLVQEHLNKSMTEEGLIRQSLLSKPAMFLSHPLPECSCRVASATVANRVRGEDGQFLYGGEELCPKWMQHANKAGSSGKEGVKSEDDGLPDYESNDFVNESESDKNGGKTDETQVWDQDEEMDPND</sequence>
<evidence type="ECO:0000256" key="3">
    <source>
        <dbReference type="ARBA" id="ARBA00007737"/>
    </source>
</evidence>
<dbReference type="PaxDb" id="3827-XP_004502749.1"/>
<dbReference type="GO" id="GO:0006004">
    <property type="term" value="P:fucose metabolic process"/>
    <property type="evidence" value="ECO:0007669"/>
    <property type="project" value="UniProtKB-KW"/>
</dbReference>
<organism evidence="15 16">
    <name type="scientific">Cicer arietinum</name>
    <name type="common">Chickpea</name>
    <name type="synonym">Garbanzo</name>
    <dbReference type="NCBI Taxonomy" id="3827"/>
    <lineage>
        <taxon>Eukaryota</taxon>
        <taxon>Viridiplantae</taxon>
        <taxon>Streptophyta</taxon>
        <taxon>Embryophyta</taxon>
        <taxon>Tracheophyta</taxon>
        <taxon>Spermatophyta</taxon>
        <taxon>Magnoliopsida</taxon>
        <taxon>eudicotyledons</taxon>
        <taxon>Gunneridae</taxon>
        <taxon>Pentapetalae</taxon>
        <taxon>rosids</taxon>
        <taxon>fabids</taxon>
        <taxon>Fabales</taxon>
        <taxon>Fabaceae</taxon>
        <taxon>Papilionoideae</taxon>
        <taxon>50 kb inversion clade</taxon>
        <taxon>NPAAA clade</taxon>
        <taxon>Hologalegina</taxon>
        <taxon>IRL clade</taxon>
        <taxon>Cicereae</taxon>
        <taxon>Cicer</taxon>
    </lineage>
</organism>
<proteinExistence type="inferred from homology"/>
<keyword evidence="6" id="KW-0812">Transmembrane</keyword>
<dbReference type="InterPro" id="IPR019378">
    <property type="entry name" value="GDP-Fuc_O-FucTrfase"/>
</dbReference>
<evidence type="ECO:0000256" key="13">
    <source>
        <dbReference type="ARBA" id="ARBA00030350"/>
    </source>
</evidence>
<dbReference type="Pfam" id="PF10250">
    <property type="entry name" value="O-FucT"/>
    <property type="match status" value="1"/>
</dbReference>
<keyword evidence="7" id="KW-0735">Signal-anchor</keyword>
<dbReference type="GO" id="GO:0005794">
    <property type="term" value="C:Golgi apparatus"/>
    <property type="evidence" value="ECO:0007669"/>
    <property type="project" value="TreeGrafter"/>
</dbReference>
<dbReference type="OrthoDB" id="743588at2759"/>
<evidence type="ECO:0000313" key="15">
    <source>
        <dbReference type="Proteomes" id="UP000087171"/>
    </source>
</evidence>
<dbReference type="PANTHER" id="PTHR31741:SF6">
    <property type="entry name" value="PROTEIN EMBRYO SAC DEVELOPMENT ARREST 30"/>
    <property type="match status" value="1"/>
</dbReference>
<dbReference type="RefSeq" id="XP_004502749.1">
    <property type="nucleotide sequence ID" value="XM_004502692.3"/>
</dbReference>
<dbReference type="PANTHER" id="PTHR31741">
    <property type="entry name" value="OS02G0726500 PROTEIN-RELATED"/>
    <property type="match status" value="1"/>
</dbReference>
<comment type="pathway">
    <text evidence="2">Glycan metabolism.</text>
</comment>
<accession>A0A1S2YCB5</accession>
<dbReference type="GeneID" id="101510938"/>
<keyword evidence="9" id="KW-0472">Membrane</keyword>
<dbReference type="RefSeq" id="XP_073225058.1">
    <property type="nucleotide sequence ID" value="XM_073368957.1"/>
</dbReference>
<feature type="compositionally biased region" description="Basic and acidic residues" evidence="14">
    <location>
        <begin position="640"/>
        <end position="650"/>
    </location>
</feature>
<feature type="region of interest" description="Disordered" evidence="14">
    <location>
        <begin position="610"/>
        <end position="664"/>
    </location>
</feature>
<keyword evidence="10" id="KW-0325">Glycoprotein</keyword>
<evidence type="ECO:0000256" key="10">
    <source>
        <dbReference type="ARBA" id="ARBA00023180"/>
    </source>
</evidence>
<dbReference type="Proteomes" id="UP000087171">
    <property type="component" value="Chromosome Ca5"/>
</dbReference>
<evidence type="ECO:0000256" key="11">
    <source>
        <dbReference type="ARBA" id="ARBA00023253"/>
    </source>
</evidence>
<evidence type="ECO:0000256" key="4">
    <source>
        <dbReference type="ARBA" id="ARBA00022676"/>
    </source>
</evidence>
<keyword evidence="11" id="KW-0294">Fucose metabolism</keyword>
<evidence type="ECO:0000256" key="1">
    <source>
        <dbReference type="ARBA" id="ARBA00004606"/>
    </source>
</evidence>
<feature type="compositionally biased region" description="Basic and acidic residues" evidence="14">
    <location>
        <begin position="404"/>
        <end position="415"/>
    </location>
</feature>
<feature type="compositionally biased region" description="Acidic residues" evidence="14">
    <location>
        <begin position="655"/>
        <end position="664"/>
    </location>
</feature>